<evidence type="ECO:0000256" key="1">
    <source>
        <dbReference type="ARBA" id="ARBA00005417"/>
    </source>
</evidence>
<dbReference type="AlphaFoldDB" id="A0A6L8XSG7"/>
<dbReference type="PANTHER" id="PTHR43335">
    <property type="entry name" value="ABC TRANSPORTER, ATP-BINDING PROTEIN"/>
    <property type="match status" value="1"/>
</dbReference>
<dbReference type="InterPro" id="IPR017871">
    <property type="entry name" value="ABC_transporter-like_CS"/>
</dbReference>
<evidence type="ECO:0000256" key="2">
    <source>
        <dbReference type="ARBA" id="ARBA00022448"/>
    </source>
</evidence>
<sequence>MREIVFAAKDVTKRYKNTVALKHVSMEVKKGDIYGFIGENGAGKTTMIRILTGLAFPSSGEISLFGKVGNDLSKERKKIGSIIESPALYLEMTAKENLEVQMLQKGVGSKKDIASLLRTVGLEEAGRKKAKNFSLGMRQRLALAIALINNPDFLVLDEPTNGLDPTGIMEIRNLLLRLNQEKGTTILISTHILSELHLLATSYGILSKGTLVKQMTAKELDEACEKYLEIEVDDSAKALDILEKNFASICTETVGIGKLIIRNYDQETARLLLILSKNGVQVKNMQNVTETLEEYYSKLI</sequence>
<dbReference type="InterPro" id="IPR027417">
    <property type="entry name" value="P-loop_NTPase"/>
</dbReference>
<dbReference type="InterPro" id="IPR003593">
    <property type="entry name" value="AAA+_ATPase"/>
</dbReference>
<keyword evidence="3" id="KW-0547">Nucleotide-binding</keyword>
<dbReference type="RefSeq" id="WP_161276095.1">
    <property type="nucleotide sequence ID" value="NZ_JABMHZ010000060.1"/>
</dbReference>
<comment type="caution">
    <text evidence="6">The sequence shown here is derived from an EMBL/GenBank/DDBJ whole genome shotgun (WGS) entry which is preliminary data.</text>
</comment>
<dbReference type="SMART" id="SM00382">
    <property type="entry name" value="AAA"/>
    <property type="match status" value="1"/>
</dbReference>
<organism evidence="6 7">
    <name type="scientific">Blautia wexlerae</name>
    <dbReference type="NCBI Taxonomy" id="418240"/>
    <lineage>
        <taxon>Bacteria</taxon>
        <taxon>Bacillati</taxon>
        <taxon>Bacillota</taxon>
        <taxon>Clostridia</taxon>
        <taxon>Lachnospirales</taxon>
        <taxon>Lachnospiraceae</taxon>
        <taxon>Blautia</taxon>
    </lineage>
</organism>
<dbReference type="PANTHER" id="PTHR43335:SF8">
    <property type="entry name" value="ABC TRANSPORTER, ATP-BINDING PROTEIN"/>
    <property type="match status" value="1"/>
</dbReference>
<dbReference type="Proteomes" id="UP000477156">
    <property type="component" value="Unassembled WGS sequence"/>
</dbReference>
<feature type="domain" description="ABC transporter" evidence="5">
    <location>
        <begin position="6"/>
        <end position="233"/>
    </location>
</feature>
<dbReference type="Gene3D" id="3.40.50.300">
    <property type="entry name" value="P-loop containing nucleotide triphosphate hydrolases"/>
    <property type="match status" value="1"/>
</dbReference>
<comment type="similarity">
    <text evidence="1">Belongs to the ABC transporter superfamily.</text>
</comment>
<gene>
    <name evidence="6" type="ORF">GT712_06170</name>
</gene>
<evidence type="ECO:0000313" key="6">
    <source>
        <dbReference type="EMBL" id="MZS88678.1"/>
    </source>
</evidence>
<evidence type="ECO:0000256" key="4">
    <source>
        <dbReference type="ARBA" id="ARBA00022840"/>
    </source>
</evidence>
<reference evidence="6 7" key="1">
    <citation type="journal article" date="2019" name="Nat. Med.">
        <title>A library of human gut bacterial isolates paired with longitudinal multiomics data enables mechanistic microbiome research.</title>
        <authorList>
            <person name="Poyet M."/>
            <person name="Groussin M."/>
            <person name="Gibbons S.M."/>
            <person name="Avila-Pacheco J."/>
            <person name="Jiang X."/>
            <person name="Kearney S.M."/>
            <person name="Perrotta A.R."/>
            <person name="Berdy B."/>
            <person name="Zhao S."/>
            <person name="Lieberman T.D."/>
            <person name="Swanson P.K."/>
            <person name="Smith M."/>
            <person name="Roesemann S."/>
            <person name="Alexander J.E."/>
            <person name="Rich S.A."/>
            <person name="Livny J."/>
            <person name="Vlamakis H."/>
            <person name="Clish C."/>
            <person name="Bullock K."/>
            <person name="Deik A."/>
            <person name="Scott J."/>
            <person name="Pierce K.A."/>
            <person name="Xavier R.J."/>
            <person name="Alm E.J."/>
        </authorList>
    </citation>
    <scope>NUCLEOTIDE SEQUENCE [LARGE SCALE GENOMIC DNA]</scope>
    <source>
        <strain evidence="6 7">BIOML-A12</strain>
    </source>
</reference>
<evidence type="ECO:0000313" key="7">
    <source>
        <dbReference type="Proteomes" id="UP000477156"/>
    </source>
</evidence>
<proteinExistence type="inferred from homology"/>
<name>A0A6L8XSG7_9FIRM</name>
<dbReference type="InterPro" id="IPR003439">
    <property type="entry name" value="ABC_transporter-like_ATP-bd"/>
</dbReference>
<dbReference type="SUPFAM" id="SSF52540">
    <property type="entry name" value="P-loop containing nucleoside triphosphate hydrolases"/>
    <property type="match status" value="1"/>
</dbReference>
<dbReference type="EMBL" id="WWVF01000009">
    <property type="protein sequence ID" value="MZS88678.1"/>
    <property type="molecule type" value="Genomic_DNA"/>
</dbReference>
<protein>
    <submittedName>
        <fullName evidence="6">ATP-binding cassette domain-containing protein</fullName>
    </submittedName>
</protein>
<dbReference type="Pfam" id="PF00005">
    <property type="entry name" value="ABC_tran"/>
    <property type="match status" value="1"/>
</dbReference>
<evidence type="ECO:0000259" key="5">
    <source>
        <dbReference type="PROSITE" id="PS50893"/>
    </source>
</evidence>
<dbReference type="GO" id="GO:0016887">
    <property type="term" value="F:ATP hydrolysis activity"/>
    <property type="evidence" value="ECO:0007669"/>
    <property type="project" value="InterPro"/>
</dbReference>
<evidence type="ECO:0000256" key="3">
    <source>
        <dbReference type="ARBA" id="ARBA00022741"/>
    </source>
</evidence>
<keyword evidence="2" id="KW-0813">Transport</keyword>
<dbReference type="PROSITE" id="PS50893">
    <property type="entry name" value="ABC_TRANSPORTER_2"/>
    <property type="match status" value="1"/>
</dbReference>
<dbReference type="GO" id="GO:0005524">
    <property type="term" value="F:ATP binding"/>
    <property type="evidence" value="ECO:0007669"/>
    <property type="project" value="UniProtKB-KW"/>
</dbReference>
<keyword evidence="4 6" id="KW-0067">ATP-binding</keyword>
<dbReference type="PROSITE" id="PS00211">
    <property type="entry name" value="ABC_TRANSPORTER_1"/>
    <property type="match status" value="1"/>
</dbReference>
<accession>A0A6L8XSG7</accession>